<dbReference type="RefSeq" id="WP_110142885.1">
    <property type="nucleotide sequence ID" value="NZ_QHJG01000018.1"/>
</dbReference>
<proteinExistence type="predicted"/>
<comment type="caution">
    <text evidence="1">The sequence shown here is derived from an EMBL/GenBank/DDBJ whole genome shotgun (WGS) entry which is preliminary data.</text>
</comment>
<organism evidence="1 2">
    <name type="scientific">Legionella qingyii</name>
    <dbReference type="NCBI Taxonomy" id="2184757"/>
    <lineage>
        <taxon>Bacteria</taxon>
        <taxon>Pseudomonadati</taxon>
        <taxon>Pseudomonadota</taxon>
        <taxon>Gammaproteobacteria</taxon>
        <taxon>Legionellales</taxon>
        <taxon>Legionellaceae</taxon>
        <taxon>Legionella</taxon>
    </lineage>
</organism>
<name>A0A317U3S0_9GAMM</name>
<evidence type="ECO:0000313" key="2">
    <source>
        <dbReference type="Proteomes" id="UP000247152"/>
    </source>
</evidence>
<sequence>MLDSLVTFIVIHHVLQSNTFRVNEEEISVTGIPQAILGYGSFVDYPNYSMQNIKTPSISATRTEIK</sequence>
<gene>
    <name evidence="1" type="ORF">DGG96_11910</name>
</gene>
<reference evidence="1 2" key="1">
    <citation type="submission" date="2018-05" db="EMBL/GenBank/DDBJ databases">
        <title>Legionella qingyii sp.nov., whole genome shotgun sequence.</title>
        <authorList>
            <person name="Wu H."/>
            <person name="Zhu Q."/>
            <person name="Hu C."/>
        </authorList>
    </citation>
    <scope>NUCLEOTIDE SEQUENCE [LARGE SCALE GENOMIC DNA]</scope>
    <source>
        <strain evidence="1 2">HEB18</strain>
    </source>
</reference>
<dbReference type="EMBL" id="QHJG01000018">
    <property type="protein sequence ID" value="PWY55477.1"/>
    <property type="molecule type" value="Genomic_DNA"/>
</dbReference>
<dbReference type="Proteomes" id="UP000247152">
    <property type="component" value="Unassembled WGS sequence"/>
</dbReference>
<protein>
    <submittedName>
        <fullName evidence="1">Uncharacterized protein</fullName>
    </submittedName>
</protein>
<accession>A0A317U3S0</accession>
<evidence type="ECO:0000313" key="1">
    <source>
        <dbReference type="EMBL" id="PWY55477.1"/>
    </source>
</evidence>
<dbReference type="AlphaFoldDB" id="A0A317U3S0"/>